<organism evidence="1 2">
    <name type="scientific">Penicillium subrubescens</name>
    <dbReference type="NCBI Taxonomy" id="1316194"/>
    <lineage>
        <taxon>Eukaryota</taxon>
        <taxon>Fungi</taxon>
        <taxon>Dikarya</taxon>
        <taxon>Ascomycota</taxon>
        <taxon>Pezizomycotina</taxon>
        <taxon>Eurotiomycetes</taxon>
        <taxon>Eurotiomycetidae</taxon>
        <taxon>Eurotiales</taxon>
        <taxon>Aspergillaceae</taxon>
        <taxon>Penicillium</taxon>
    </lineage>
</organism>
<gene>
    <name evidence="1" type="ORF">PENSUB_7037</name>
</gene>
<evidence type="ECO:0000313" key="2">
    <source>
        <dbReference type="Proteomes" id="UP000186955"/>
    </source>
</evidence>
<protein>
    <submittedName>
        <fullName evidence="1">Uncharacterized protein</fullName>
    </submittedName>
</protein>
<accession>A0A1Q5TQK5</accession>
<name>A0A1Q5TQK5_9EURO</name>
<dbReference type="EMBL" id="MNBE01000625">
    <property type="protein sequence ID" value="OKP02504.1"/>
    <property type="molecule type" value="Genomic_DNA"/>
</dbReference>
<comment type="caution">
    <text evidence="1">The sequence shown here is derived from an EMBL/GenBank/DDBJ whole genome shotgun (WGS) entry which is preliminary data.</text>
</comment>
<keyword evidence="2" id="KW-1185">Reference proteome</keyword>
<proteinExistence type="predicted"/>
<reference evidence="1 2" key="1">
    <citation type="submission" date="2016-10" db="EMBL/GenBank/DDBJ databases">
        <title>Genome sequence of the ascomycete fungus Penicillium subrubescens.</title>
        <authorList>
            <person name="De Vries R.P."/>
            <person name="Peng M."/>
            <person name="Dilokpimol A."/>
            <person name="Hilden K."/>
            <person name="Makela M.R."/>
            <person name="Grigoriev I."/>
            <person name="Riley R."/>
            <person name="Granchi Z."/>
        </authorList>
    </citation>
    <scope>NUCLEOTIDE SEQUENCE [LARGE SCALE GENOMIC DNA]</scope>
    <source>
        <strain evidence="1 2">CBS 132785</strain>
    </source>
</reference>
<sequence length="71" mass="8070">MAREFTLQKTQKERQPTRADAYTTAAVAWNLEKANHSISHRWNGLSNSLGYHAGRLAKQRSSENPGFWLLA</sequence>
<dbReference type="Proteomes" id="UP000186955">
    <property type="component" value="Unassembled WGS sequence"/>
</dbReference>
<dbReference type="AlphaFoldDB" id="A0A1Q5TQK5"/>
<evidence type="ECO:0000313" key="1">
    <source>
        <dbReference type="EMBL" id="OKP02504.1"/>
    </source>
</evidence>